<dbReference type="OMA" id="HNAICKY"/>
<dbReference type="RefSeq" id="XP_726050.1">
    <property type="nucleotide sequence ID" value="XM_720957.1"/>
</dbReference>
<dbReference type="PROSITE" id="PS00464">
    <property type="entry name" value="RIBOSOMAL_L22"/>
    <property type="match status" value="1"/>
</dbReference>
<dbReference type="InterPro" id="IPR036394">
    <property type="entry name" value="Ribosomal_uL22_sf"/>
</dbReference>
<reference evidence="6" key="2">
    <citation type="submission" date="2014-05" db="EMBL/GenBank/DDBJ databases">
        <authorList>
            <person name="Aslett A.Martin."/>
            <person name="De Silva Nishadi"/>
        </authorList>
    </citation>
    <scope>NUCLEOTIDE SEQUENCE</scope>
    <source>
        <strain evidence="6">YM</strain>
    </source>
</reference>
<dbReference type="VEuPathDB" id="PlasmoDB:PYYM_1332400"/>
<keyword evidence="3 4" id="KW-0687">Ribonucleoprotein</keyword>
<dbReference type="GO" id="GO:0003735">
    <property type="term" value="F:structural constituent of ribosome"/>
    <property type="evidence" value="ECO:0007669"/>
    <property type="project" value="InterPro"/>
</dbReference>
<sequence>MNSLMTIVIVVIVQVVFNKELLGYSFIYNKSRFFNFIKYGNNRIENRILSYKIKYKPILMLNKIEEKNKIRDDVENVSNSINNKDNEKNNSNFVYDNMDLFVNDGLQLKQWYSGDQVRKKWEEKHIENVKNNYEKVLLNNKYNELFNMYRNIKKNNVENHKKRVKTNRINPVIYIKKRLVSATAKYLRMSFIKTRKILWKIRYMPIIKAFAFLYYYGSNKYTVSIYKCIKSCLHNAICKYGKNNIKPVFHTLQANMGGYTKKINIRAKGKTDIIREPHTHIRVVLEV</sequence>
<reference evidence="7" key="3">
    <citation type="submission" date="2014-05" db="EMBL/GenBank/DDBJ databases">
        <authorList>
            <person name="Aslett M.A."/>
            <person name="De Silva N."/>
        </authorList>
    </citation>
    <scope>NUCLEOTIDE SEQUENCE</scope>
    <source>
        <strain evidence="7">17X</strain>
    </source>
</reference>
<dbReference type="GO" id="GO:0006412">
    <property type="term" value="P:translation"/>
    <property type="evidence" value="ECO:0007669"/>
    <property type="project" value="InterPro"/>
</dbReference>
<dbReference type="KEGG" id="pyo:PY17X_1335400"/>
<keyword evidence="5" id="KW-0812">Transmembrane</keyword>
<dbReference type="PANTHER" id="PTHR13501">
    <property type="entry name" value="CHLOROPLAST 50S RIBOSOMAL PROTEIN L22-RELATED"/>
    <property type="match status" value="1"/>
</dbReference>
<evidence type="ECO:0000313" key="9">
    <source>
        <dbReference type="Proteomes" id="UP000072904"/>
    </source>
</evidence>
<keyword evidence="2 4" id="KW-0689">Ribosomal protein</keyword>
<keyword evidence="5" id="KW-1133">Transmembrane helix</keyword>
<comment type="similarity">
    <text evidence="1 4">Belongs to the universal ribosomal protein uL22 family.</text>
</comment>
<evidence type="ECO:0000256" key="5">
    <source>
        <dbReference type="SAM" id="Phobius"/>
    </source>
</evidence>
<dbReference type="InterPro" id="IPR018260">
    <property type="entry name" value="Ribosomal_uL22_CS"/>
</dbReference>
<evidence type="ECO:0000313" key="8">
    <source>
        <dbReference type="Proteomes" id="UP000072874"/>
    </source>
</evidence>
<accession>A0A077YCT8</accession>
<organism evidence="6 9">
    <name type="scientific">Plasmodium yoelii</name>
    <dbReference type="NCBI Taxonomy" id="5861"/>
    <lineage>
        <taxon>Eukaryota</taxon>
        <taxon>Sar</taxon>
        <taxon>Alveolata</taxon>
        <taxon>Apicomplexa</taxon>
        <taxon>Aconoidasida</taxon>
        <taxon>Haemosporida</taxon>
        <taxon>Plasmodiidae</taxon>
        <taxon>Plasmodium</taxon>
        <taxon>Plasmodium (Vinckeia)</taxon>
    </lineage>
</organism>
<dbReference type="VEuPathDB" id="PlasmoDB:PY17X_1335400"/>
<protein>
    <submittedName>
        <fullName evidence="6">50S ribosomal protein L22, apicoplast, putative</fullName>
    </submittedName>
</protein>
<dbReference type="Proteomes" id="UP000072874">
    <property type="component" value="Chromosome 13"/>
</dbReference>
<dbReference type="FunFam" id="3.90.470.10:FF:000014">
    <property type="entry name" value="50S ribosomal protein L22, apicoplast"/>
    <property type="match status" value="1"/>
</dbReference>
<dbReference type="InterPro" id="IPR047867">
    <property type="entry name" value="Ribosomal_uL22_bac/org-type"/>
</dbReference>
<dbReference type="GeneID" id="3791390"/>
<evidence type="ECO:0000256" key="2">
    <source>
        <dbReference type="ARBA" id="ARBA00022980"/>
    </source>
</evidence>
<proteinExistence type="inferred from homology"/>
<evidence type="ECO:0000256" key="1">
    <source>
        <dbReference type="ARBA" id="ARBA00009451"/>
    </source>
</evidence>
<reference evidence="7" key="4">
    <citation type="submission" date="2019-05" db="EMBL/GenBank/DDBJ databases">
        <authorList>
            <consortium name="Pathogen Informatics"/>
        </authorList>
    </citation>
    <scope>NUCLEOTIDE SEQUENCE</scope>
    <source>
        <strain evidence="7">17X</strain>
    </source>
</reference>
<dbReference type="Pfam" id="PF00237">
    <property type="entry name" value="Ribosomal_L22"/>
    <property type="match status" value="1"/>
</dbReference>
<gene>
    <name evidence="7" type="ORF">PY17X_1335400</name>
    <name evidence="6" type="ORF">PYYM_1332400</name>
</gene>
<dbReference type="VEuPathDB" id="PlasmoDB:Py17XNL_001303211"/>
<dbReference type="VEuPathDB" id="PlasmoDB:PY05577"/>
<dbReference type="EMBL" id="LM993667">
    <property type="protein sequence ID" value="VTZ80732.1"/>
    <property type="molecule type" value="Genomic_DNA"/>
</dbReference>
<dbReference type="EMBL" id="LK934641">
    <property type="protein sequence ID" value="CDU19974.1"/>
    <property type="molecule type" value="Genomic_DNA"/>
</dbReference>
<evidence type="ECO:0000256" key="4">
    <source>
        <dbReference type="RuleBase" id="RU004005"/>
    </source>
</evidence>
<dbReference type="AlphaFoldDB" id="A0A077YCT8"/>
<dbReference type="OrthoDB" id="1840754at2759"/>
<dbReference type="Gene3D" id="3.90.470.10">
    <property type="entry name" value="Ribosomal protein L22/L17"/>
    <property type="match status" value="1"/>
</dbReference>
<dbReference type="InterPro" id="IPR001063">
    <property type="entry name" value="Ribosomal_uL22"/>
</dbReference>
<evidence type="ECO:0000313" key="7">
    <source>
        <dbReference type="EMBL" id="VTZ80732.1"/>
    </source>
</evidence>
<name>A0A077YCT8_PLAYE</name>
<dbReference type="GO" id="GO:0015934">
    <property type="term" value="C:large ribosomal subunit"/>
    <property type="evidence" value="ECO:0007669"/>
    <property type="project" value="InterPro"/>
</dbReference>
<reference evidence="8 9" key="1">
    <citation type="journal article" date="2014" name="BMC Biol.">
        <title>A comprehensive evaluation of rodent malaria parasite genomes and gene expression.</title>
        <authorList>
            <person name="Otto T.D."/>
            <person name="Bohme U."/>
            <person name="Jackson A.P."/>
            <person name="Hunt M."/>
            <person name="Franke-Fayard B."/>
            <person name="Hoeijmakers W.A."/>
            <person name="Religa A.A."/>
            <person name="Robertson L."/>
            <person name="Sanders M."/>
            <person name="Ogun S.A."/>
            <person name="Cunningham D."/>
            <person name="Erhart A."/>
            <person name="Billker O."/>
            <person name="Khan S.M."/>
            <person name="Stunnenberg H.G."/>
            <person name="Langhorne J."/>
            <person name="Holder A.A."/>
            <person name="Waters A.P."/>
            <person name="Newbold C.I."/>
            <person name="Pain A."/>
            <person name="Berriman M."/>
            <person name="Janse C.J."/>
        </authorList>
    </citation>
    <scope>NUCLEOTIDE SEQUENCE [LARGE SCALE GENOMIC DNA]</scope>
    <source>
        <strain evidence="7 8">17X</strain>
        <strain evidence="6 9">YM</strain>
    </source>
</reference>
<dbReference type="Proteomes" id="UP000072904">
    <property type="component" value="Chromosome 13"/>
</dbReference>
<evidence type="ECO:0000313" key="6">
    <source>
        <dbReference type="EMBL" id="CDU19974.1"/>
    </source>
</evidence>
<evidence type="ECO:0000256" key="3">
    <source>
        <dbReference type="ARBA" id="ARBA00023274"/>
    </source>
</evidence>
<feature type="transmembrane region" description="Helical" evidence="5">
    <location>
        <begin position="6"/>
        <end position="28"/>
    </location>
</feature>
<dbReference type="SUPFAM" id="SSF54843">
    <property type="entry name" value="Ribosomal protein L22"/>
    <property type="match status" value="1"/>
</dbReference>
<dbReference type="PANTHER" id="PTHR13501:SF10">
    <property type="entry name" value="LARGE RIBOSOMAL SUBUNIT PROTEIN UL22M"/>
    <property type="match status" value="1"/>
</dbReference>
<keyword evidence="5" id="KW-0472">Membrane</keyword>